<organism evidence="2">
    <name type="scientific">viral metagenome</name>
    <dbReference type="NCBI Taxonomy" id="1070528"/>
    <lineage>
        <taxon>unclassified sequences</taxon>
        <taxon>metagenomes</taxon>
        <taxon>organismal metagenomes</taxon>
    </lineage>
</organism>
<accession>A0A6C0AXJ3</accession>
<evidence type="ECO:0000256" key="1">
    <source>
        <dbReference type="SAM" id="MobiDB-lite"/>
    </source>
</evidence>
<protein>
    <submittedName>
        <fullName evidence="2">Uncharacterized protein</fullName>
    </submittedName>
</protein>
<reference evidence="2" key="1">
    <citation type="journal article" date="2020" name="Nature">
        <title>Giant virus diversity and host interactions through global metagenomics.</title>
        <authorList>
            <person name="Schulz F."/>
            <person name="Roux S."/>
            <person name="Paez-Espino D."/>
            <person name="Jungbluth S."/>
            <person name="Walsh D.A."/>
            <person name="Denef V.J."/>
            <person name="McMahon K.D."/>
            <person name="Konstantinidis K.T."/>
            <person name="Eloe-Fadrosh E.A."/>
            <person name="Kyrpides N.C."/>
            <person name="Woyke T."/>
        </authorList>
    </citation>
    <scope>NUCLEOTIDE SEQUENCE</scope>
    <source>
        <strain evidence="2">GVMAG-S-ERX556022-25</strain>
    </source>
</reference>
<name>A0A6C0AXJ3_9ZZZZ</name>
<proteinExistence type="predicted"/>
<dbReference type="AlphaFoldDB" id="A0A6C0AXJ3"/>
<dbReference type="EMBL" id="MN738811">
    <property type="protein sequence ID" value="QHS84679.1"/>
    <property type="molecule type" value="Genomic_DNA"/>
</dbReference>
<evidence type="ECO:0000313" key="2">
    <source>
        <dbReference type="EMBL" id="QHS84679.1"/>
    </source>
</evidence>
<feature type="region of interest" description="Disordered" evidence="1">
    <location>
        <begin position="372"/>
        <end position="392"/>
    </location>
</feature>
<sequence length="392" mass="45675">MENIIEPTSNFDFSQLNLENPSPLQGGNFFTKINYTDKKLPLYIQLPKCKTKQGIIKNTTSKKSFVDLLYNFYDYDLISWFEGLELKCRELIFEKKNIWFQSEMDLDDIENMFISPTRSYKSGKMLIIRAHIPYTKQIKKDYCMIYDENERIMDTSDITNETEVIPLICVDGIKFSSKSFQLDINLPQLMVLRVQDEIKNGFMIKHQTPDPCSDNLENSITEELPIKNNLENILDESDISEKKITLEVNEECIKNNLKDNKEMSNKNSLEITKDLETSKHLETTKPLETNKILETNKNLETNNILETNDALHEVNLDVNDINETISLKKQSEVYYEIYKAAREKAKHMRQAAIEAYLEARNIKTKFMLDDIGESDDNISNFSEDEENSEKPT</sequence>